<dbReference type="EMBL" id="BSPL01000013">
    <property type="protein sequence ID" value="GLS70083.1"/>
    <property type="molecule type" value="Genomic_DNA"/>
</dbReference>
<evidence type="ECO:0000313" key="1">
    <source>
        <dbReference type="EMBL" id="GLS70083.1"/>
    </source>
</evidence>
<proteinExistence type="predicted"/>
<evidence type="ECO:0008006" key="3">
    <source>
        <dbReference type="Google" id="ProtNLM"/>
    </source>
</evidence>
<sequence length="80" mass="8713">MTSRTGVHAMRTFLVTFHKTVSDGRGHDHRVLQQQTVVPASYGEAAADAAKALFCQAASIVDWRLRADTCEVVELAELAV</sequence>
<protein>
    <recommendedName>
        <fullName evidence="3">Neuroendocrine-specific golgi family protein P55 (NESP55)</fullName>
    </recommendedName>
</protein>
<comment type="caution">
    <text evidence="1">The sequence shown here is derived from an EMBL/GenBank/DDBJ whole genome shotgun (WGS) entry which is preliminary data.</text>
</comment>
<keyword evidence="2" id="KW-1185">Reference proteome</keyword>
<name>A0AA37TLB2_9HYPH</name>
<gene>
    <name evidence="1" type="ORF">GCM10007890_20960</name>
</gene>
<organism evidence="1 2">
    <name type="scientific">Methylobacterium tardum</name>
    <dbReference type="NCBI Taxonomy" id="374432"/>
    <lineage>
        <taxon>Bacteria</taxon>
        <taxon>Pseudomonadati</taxon>
        <taxon>Pseudomonadota</taxon>
        <taxon>Alphaproteobacteria</taxon>
        <taxon>Hyphomicrobiales</taxon>
        <taxon>Methylobacteriaceae</taxon>
        <taxon>Methylobacterium</taxon>
    </lineage>
</organism>
<dbReference type="AlphaFoldDB" id="A0AA37TLB2"/>
<evidence type="ECO:0000313" key="2">
    <source>
        <dbReference type="Proteomes" id="UP001157440"/>
    </source>
</evidence>
<reference evidence="2" key="1">
    <citation type="journal article" date="2019" name="Int. J. Syst. Evol. Microbiol.">
        <title>The Global Catalogue of Microorganisms (GCM) 10K type strain sequencing project: providing services to taxonomists for standard genome sequencing and annotation.</title>
        <authorList>
            <consortium name="The Broad Institute Genomics Platform"/>
            <consortium name="The Broad Institute Genome Sequencing Center for Infectious Disease"/>
            <person name="Wu L."/>
            <person name="Ma J."/>
        </authorList>
    </citation>
    <scope>NUCLEOTIDE SEQUENCE [LARGE SCALE GENOMIC DNA]</scope>
    <source>
        <strain evidence="2">NBRC 103632</strain>
    </source>
</reference>
<dbReference type="Proteomes" id="UP001157440">
    <property type="component" value="Unassembled WGS sequence"/>
</dbReference>
<accession>A0AA37TLB2</accession>